<evidence type="ECO:0000313" key="12">
    <source>
        <dbReference type="Ensembl" id="ENSACAP00000029589.1"/>
    </source>
</evidence>
<reference evidence="12 13" key="1">
    <citation type="submission" date="2009-12" db="EMBL/GenBank/DDBJ databases">
        <title>The Genome Sequence of Anolis carolinensis (Green Anole Lizard).</title>
        <authorList>
            <consortium name="The Genome Sequencing Platform"/>
            <person name="Di Palma F."/>
            <person name="Alfoldi J."/>
            <person name="Heiman D."/>
            <person name="Young S."/>
            <person name="Grabherr M."/>
            <person name="Johnson J."/>
            <person name="Lander E.S."/>
            <person name="Lindblad-Toh K."/>
        </authorList>
    </citation>
    <scope>NUCLEOTIDE SEQUENCE [LARGE SCALE GENOMIC DNA]</scope>
    <source>
        <strain evidence="12 13">JBL SC #1</strain>
    </source>
</reference>
<dbReference type="AlphaFoldDB" id="A0A803T2Z9"/>
<evidence type="ECO:0000256" key="10">
    <source>
        <dbReference type="SAM" id="Coils"/>
    </source>
</evidence>
<reference evidence="12" key="2">
    <citation type="submission" date="2025-08" db="UniProtKB">
        <authorList>
            <consortium name="Ensembl"/>
        </authorList>
    </citation>
    <scope>IDENTIFICATION</scope>
</reference>
<keyword evidence="5 10" id="KW-0175">Coiled coil</keyword>
<evidence type="ECO:0000256" key="9">
    <source>
        <dbReference type="PROSITE-ProRule" id="PRU00309"/>
    </source>
</evidence>
<dbReference type="SUPFAM" id="SSF57716">
    <property type="entry name" value="Glucocorticoid receptor-like (DNA-binding domain)"/>
    <property type="match status" value="1"/>
</dbReference>
<accession>A0A803T2Z9</accession>
<dbReference type="GO" id="GO:0003677">
    <property type="term" value="F:DNA binding"/>
    <property type="evidence" value="ECO:0007669"/>
    <property type="project" value="UniProtKB-UniRule"/>
</dbReference>
<dbReference type="InterPro" id="IPR006612">
    <property type="entry name" value="THAP_Znf"/>
</dbReference>
<name>A0A803T2Z9_ANOCA</name>
<keyword evidence="2" id="KW-0479">Metal-binding</keyword>
<dbReference type="FunCoup" id="A0A803T2Z9">
    <property type="interactions" value="264"/>
</dbReference>
<evidence type="ECO:0000256" key="1">
    <source>
        <dbReference type="ARBA" id="ARBA00004123"/>
    </source>
</evidence>
<dbReference type="PANTHER" id="PTHR46927:SF1">
    <property type="entry name" value="THAP DOMAIN-CONTAINING PROTEIN 5"/>
    <property type="match status" value="1"/>
</dbReference>
<evidence type="ECO:0000256" key="3">
    <source>
        <dbReference type="ARBA" id="ARBA00022771"/>
    </source>
</evidence>
<dbReference type="PANTHER" id="PTHR46927">
    <property type="entry name" value="AGAP005574-PA"/>
    <property type="match status" value="1"/>
</dbReference>
<evidence type="ECO:0000256" key="7">
    <source>
        <dbReference type="ARBA" id="ARBA00023242"/>
    </source>
</evidence>
<dbReference type="SMART" id="SM00692">
    <property type="entry name" value="DM3"/>
    <property type="match status" value="1"/>
</dbReference>
<keyword evidence="3 9" id="KW-0863">Zinc-finger</keyword>
<dbReference type="Proteomes" id="UP000001646">
    <property type="component" value="Chromosome 1"/>
</dbReference>
<reference evidence="12" key="3">
    <citation type="submission" date="2025-09" db="UniProtKB">
        <authorList>
            <consortium name="Ensembl"/>
        </authorList>
    </citation>
    <scope>IDENTIFICATION</scope>
</reference>
<dbReference type="GO" id="GO:0005634">
    <property type="term" value="C:nucleus"/>
    <property type="evidence" value="ECO:0000318"/>
    <property type="project" value="GO_Central"/>
</dbReference>
<evidence type="ECO:0000256" key="8">
    <source>
        <dbReference type="ARBA" id="ARBA00039526"/>
    </source>
</evidence>
<dbReference type="Pfam" id="PF05485">
    <property type="entry name" value="THAP"/>
    <property type="match status" value="1"/>
</dbReference>
<sequence length="472" mass="52838">MESEMGGAPLPEEEVCLCHWLRRGGVGGAFERDREKPGRLAGRGGVPLAMPRYCAAACCRNRAGQSARDQRRLSFYPFPLHDKERLEKWLRNMKCDSWTPSKHQVLCSDHFTPDSLDVRWGIRYLKTTAVPTIFSSSDNQAKGLSKKKMEVMQNAYTNMVNIYSKPYSPKINNITEESLSRKAPCIISNMSSGKEILQNTIKIERDITNTCNSVRQDVVKASSMLIATELHDAETIDFCSPATSNSVENLTSSRTKVLQSSVHDLHSCLEPASDSKATILQATHLEHLESFLECNNITIPMNEISSDQLDSLFADCAVEVQEMNENSVLFHTVSKTLEQFNGGKESVIAIIVPSEGSSAPLLLEGSFLSAEQEFVNAEAGQTACITDCSSIDMLQTEHSYCRQDTEQEQLWQKIAKLHSKIELLEVQERKTLNRLKSLEALIASLKQENLLSEEKLKIVENCFTTFEVTMIQ</sequence>
<evidence type="ECO:0000256" key="2">
    <source>
        <dbReference type="ARBA" id="ARBA00022723"/>
    </source>
</evidence>
<proteinExistence type="predicted"/>
<evidence type="ECO:0000256" key="5">
    <source>
        <dbReference type="ARBA" id="ARBA00023054"/>
    </source>
</evidence>
<dbReference type="InterPro" id="IPR052224">
    <property type="entry name" value="THAP_domain_protein"/>
</dbReference>
<evidence type="ECO:0000256" key="6">
    <source>
        <dbReference type="ARBA" id="ARBA00023125"/>
    </source>
</evidence>
<keyword evidence="4" id="KW-0862">Zinc</keyword>
<protein>
    <recommendedName>
        <fullName evidence="8">THAP domain-containing protein 5</fullName>
    </recommendedName>
</protein>
<evidence type="ECO:0000256" key="4">
    <source>
        <dbReference type="ARBA" id="ARBA00022833"/>
    </source>
</evidence>
<evidence type="ECO:0000259" key="11">
    <source>
        <dbReference type="PROSITE" id="PS50950"/>
    </source>
</evidence>
<evidence type="ECO:0000313" key="13">
    <source>
        <dbReference type="Proteomes" id="UP000001646"/>
    </source>
</evidence>
<dbReference type="Ensembl" id="ENSACAT00000044463.1">
    <property type="protein sequence ID" value="ENSACAP00000029589.1"/>
    <property type="gene ID" value="ENSACAG00000038775.1"/>
</dbReference>
<keyword evidence="7" id="KW-0539">Nucleus</keyword>
<feature type="domain" description="THAP-type" evidence="11">
    <location>
        <begin position="50"/>
        <end position="134"/>
    </location>
</feature>
<dbReference type="GO" id="GO:0008270">
    <property type="term" value="F:zinc ion binding"/>
    <property type="evidence" value="ECO:0007669"/>
    <property type="project" value="UniProtKB-KW"/>
</dbReference>
<organism evidence="12 13">
    <name type="scientific">Anolis carolinensis</name>
    <name type="common">Green anole</name>
    <name type="synonym">American chameleon</name>
    <dbReference type="NCBI Taxonomy" id="28377"/>
    <lineage>
        <taxon>Eukaryota</taxon>
        <taxon>Metazoa</taxon>
        <taxon>Chordata</taxon>
        <taxon>Craniata</taxon>
        <taxon>Vertebrata</taxon>
        <taxon>Euteleostomi</taxon>
        <taxon>Lepidosauria</taxon>
        <taxon>Squamata</taxon>
        <taxon>Bifurcata</taxon>
        <taxon>Unidentata</taxon>
        <taxon>Episquamata</taxon>
        <taxon>Toxicofera</taxon>
        <taxon>Iguania</taxon>
        <taxon>Dactyloidae</taxon>
        <taxon>Anolis</taxon>
    </lineage>
</organism>
<dbReference type="InParanoid" id="A0A803T2Z9"/>
<dbReference type="GeneTree" id="ENSGT00940000164630"/>
<dbReference type="PROSITE" id="PS50950">
    <property type="entry name" value="ZF_THAP"/>
    <property type="match status" value="1"/>
</dbReference>
<dbReference type="SMART" id="SM00980">
    <property type="entry name" value="THAP"/>
    <property type="match status" value="1"/>
</dbReference>
<feature type="coiled-coil region" evidence="10">
    <location>
        <begin position="421"/>
        <end position="455"/>
    </location>
</feature>
<gene>
    <name evidence="12" type="primary">thap5</name>
</gene>
<keyword evidence="6 9" id="KW-0238">DNA-binding</keyword>
<comment type="subcellular location">
    <subcellularLocation>
        <location evidence="1">Nucleus</location>
    </subcellularLocation>
</comment>
<keyword evidence="13" id="KW-1185">Reference proteome</keyword>